<evidence type="ECO:0000313" key="2">
    <source>
        <dbReference type="Proteomes" id="UP000231279"/>
    </source>
</evidence>
<dbReference type="PANTHER" id="PTHR36264:SF5">
    <property type="entry name" value="SET DOMAIN-CONTAINING PROTEIN"/>
    <property type="match status" value="1"/>
</dbReference>
<keyword evidence="2" id="KW-1185">Reference proteome</keyword>
<evidence type="ECO:0008006" key="3">
    <source>
        <dbReference type="Google" id="ProtNLM"/>
    </source>
</evidence>
<sequence length="169" mass="20077">MKKVYFYHFIRPKDQEDNLIECDAPMGPPYHRILIEIRDVHPPPMLNPVDPWKIKKTLSQDEIETGKIVVSFNDAFEYIFRYWNFWMAKHVVLLRHRVSVVLWDVTYARNPKKHQGNGIYFQIALGDDFGLTCMELMRESNWKEGDYIGLYWDPVKSHVCVKVFVEGLN</sequence>
<proteinExistence type="predicted"/>
<dbReference type="EMBL" id="NKXS01002760">
    <property type="protein sequence ID" value="PIN12205.1"/>
    <property type="molecule type" value="Genomic_DNA"/>
</dbReference>
<reference evidence="2" key="1">
    <citation type="journal article" date="2018" name="Gigascience">
        <title>Genome assembly of the Pink Ipe (Handroanthus impetiginosus, Bignoniaceae), a highly valued, ecologically keystone Neotropical timber forest tree.</title>
        <authorList>
            <person name="Silva-Junior O.B."/>
            <person name="Grattapaglia D."/>
            <person name="Novaes E."/>
            <person name="Collevatti R.G."/>
        </authorList>
    </citation>
    <scope>NUCLEOTIDE SEQUENCE [LARGE SCALE GENOMIC DNA]</scope>
    <source>
        <strain evidence="2">cv. UFG-1</strain>
    </source>
</reference>
<comment type="caution">
    <text evidence="1">The sequence shown here is derived from an EMBL/GenBank/DDBJ whole genome shotgun (WGS) entry which is preliminary data.</text>
</comment>
<dbReference type="PANTHER" id="PTHR36264">
    <property type="entry name" value="SET DOMAIN-CONTAINING PROTEIN"/>
    <property type="match status" value="1"/>
</dbReference>
<protein>
    <recommendedName>
        <fullName evidence="3">TF-B3 domain-containing protein</fullName>
    </recommendedName>
</protein>
<dbReference type="AlphaFoldDB" id="A0A2G9H3W9"/>
<evidence type="ECO:0000313" key="1">
    <source>
        <dbReference type="EMBL" id="PIN12205.1"/>
    </source>
</evidence>
<name>A0A2G9H3W9_9LAMI</name>
<accession>A0A2G9H3W9</accession>
<organism evidence="1 2">
    <name type="scientific">Handroanthus impetiginosus</name>
    <dbReference type="NCBI Taxonomy" id="429701"/>
    <lineage>
        <taxon>Eukaryota</taxon>
        <taxon>Viridiplantae</taxon>
        <taxon>Streptophyta</taxon>
        <taxon>Embryophyta</taxon>
        <taxon>Tracheophyta</taxon>
        <taxon>Spermatophyta</taxon>
        <taxon>Magnoliopsida</taxon>
        <taxon>eudicotyledons</taxon>
        <taxon>Gunneridae</taxon>
        <taxon>Pentapetalae</taxon>
        <taxon>asterids</taxon>
        <taxon>lamiids</taxon>
        <taxon>Lamiales</taxon>
        <taxon>Bignoniaceae</taxon>
        <taxon>Crescentiina</taxon>
        <taxon>Tabebuia alliance</taxon>
        <taxon>Handroanthus</taxon>
    </lineage>
</organism>
<dbReference type="OrthoDB" id="911161at2759"/>
<gene>
    <name evidence="1" type="ORF">CDL12_15188</name>
</gene>
<dbReference type="Proteomes" id="UP000231279">
    <property type="component" value="Unassembled WGS sequence"/>
</dbReference>